<evidence type="ECO:0000313" key="16">
    <source>
        <dbReference type="EMBL" id="CAB4283218.1"/>
    </source>
</evidence>
<keyword evidence="11" id="KW-0460">Magnesium</keyword>
<dbReference type="GO" id="GO:0004526">
    <property type="term" value="F:ribonuclease P activity"/>
    <property type="evidence" value="ECO:0007669"/>
    <property type="project" value="UniProtKB-EC"/>
</dbReference>
<feature type="compositionally biased region" description="Low complexity" evidence="13">
    <location>
        <begin position="24"/>
        <end position="43"/>
    </location>
</feature>
<keyword evidence="8" id="KW-0677">Repeat</keyword>
<evidence type="ECO:0000256" key="10">
    <source>
        <dbReference type="ARBA" id="ARBA00022833"/>
    </source>
</evidence>
<feature type="compositionally biased region" description="Polar residues" evidence="13">
    <location>
        <begin position="44"/>
        <end position="62"/>
    </location>
</feature>
<feature type="compositionally biased region" description="Polar residues" evidence="13">
    <location>
        <begin position="1"/>
        <end position="10"/>
    </location>
</feature>
<evidence type="ECO:0000259" key="15">
    <source>
        <dbReference type="Pfam" id="PF17177"/>
    </source>
</evidence>
<dbReference type="Pfam" id="PF17177">
    <property type="entry name" value="PPR_long"/>
    <property type="match status" value="1"/>
</dbReference>
<comment type="cofactor">
    <cofactor evidence="2">
        <name>Mg(2+)</name>
        <dbReference type="ChEBI" id="CHEBI:18420"/>
    </cofactor>
</comment>
<evidence type="ECO:0000256" key="7">
    <source>
        <dbReference type="ARBA" id="ARBA00022723"/>
    </source>
</evidence>
<feature type="region of interest" description="Disordered" evidence="13">
    <location>
        <begin position="633"/>
        <end position="659"/>
    </location>
</feature>
<dbReference type="InterPro" id="IPR011990">
    <property type="entry name" value="TPR-like_helical_dom_sf"/>
</dbReference>
<comment type="similarity">
    <text evidence="3">Belongs to the PPR family. P subfamily.</text>
</comment>
<dbReference type="GO" id="GO:0001682">
    <property type="term" value="P:tRNA 5'-leader removal"/>
    <property type="evidence" value="ECO:0007669"/>
    <property type="project" value="TreeGrafter"/>
</dbReference>
<dbReference type="Pfam" id="PF16953">
    <property type="entry name" value="PRORP"/>
    <property type="match status" value="1"/>
</dbReference>
<evidence type="ECO:0000256" key="12">
    <source>
        <dbReference type="ARBA" id="ARBA00023211"/>
    </source>
</evidence>
<feature type="region of interest" description="Disordered" evidence="13">
    <location>
        <begin position="1"/>
        <end position="62"/>
    </location>
</feature>
<evidence type="ECO:0000256" key="11">
    <source>
        <dbReference type="ARBA" id="ARBA00022842"/>
    </source>
</evidence>
<evidence type="ECO:0000256" key="1">
    <source>
        <dbReference type="ARBA" id="ARBA00000928"/>
    </source>
</evidence>
<dbReference type="EMBL" id="CAEKDK010000006">
    <property type="protein sequence ID" value="CAB4283218.1"/>
    <property type="molecule type" value="Genomic_DNA"/>
</dbReference>
<dbReference type="InterPro" id="IPR031595">
    <property type="entry name" value="PRORP_C"/>
</dbReference>
<name>A0A6J5VBE2_PRUAR</name>
<proteinExistence type="inferred from homology"/>
<evidence type="ECO:0000259" key="14">
    <source>
        <dbReference type="Pfam" id="PF16953"/>
    </source>
</evidence>
<dbReference type="AlphaFoldDB" id="A0A6J5VBE2"/>
<comment type="catalytic activity">
    <reaction evidence="1">
        <text>Endonucleolytic cleavage of RNA, removing 5'-extranucleotides from tRNA precursor.</text>
        <dbReference type="EC" id="3.1.26.5"/>
    </reaction>
</comment>
<evidence type="ECO:0000256" key="8">
    <source>
        <dbReference type="ARBA" id="ARBA00022737"/>
    </source>
</evidence>
<protein>
    <recommendedName>
        <fullName evidence="4">ribonuclease P</fullName>
        <ecNumber evidence="4">3.1.26.5</ecNumber>
    </recommendedName>
</protein>
<keyword evidence="7" id="KW-0479">Metal-binding</keyword>
<evidence type="ECO:0000256" key="6">
    <source>
        <dbReference type="ARBA" id="ARBA00022722"/>
    </source>
</evidence>
<keyword evidence="10" id="KW-0862">Zinc</keyword>
<evidence type="ECO:0000256" key="4">
    <source>
        <dbReference type="ARBA" id="ARBA00012179"/>
    </source>
</evidence>
<dbReference type="PANTHER" id="PTHR13547:SF13">
    <property type="entry name" value="PROTEINACEOUS RNASE P 2"/>
    <property type="match status" value="1"/>
</dbReference>
<keyword evidence="5" id="KW-0819">tRNA processing</keyword>
<dbReference type="InterPro" id="IPR033443">
    <property type="entry name" value="PROP1-like_PPR_dom"/>
</dbReference>
<feature type="compositionally biased region" description="Polar residues" evidence="13">
    <location>
        <begin position="649"/>
        <end position="659"/>
    </location>
</feature>
<evidence type="ECO:0000256" key="13">
    <source>
        <dbReference type="SAM" id="MobiDB-lite"/>
    </source>
</evidence>
<sequence>MYSTPNNETTSSKRKPITNRDALSSSSSRSSAASSSFSRSRASQTTTLLHLPVPQTSRSSAVSGPYFGRSNFRTIHSSIGYVSHAYRRIRHEHTPQDLRIGATQLRTLMGTPKKIKKKQTPETQFHSSLTLCSKHKDLPSAISLYESAVSQKTHFNHHHFNTLLYLCSNSVSDPSLKQLALDNGFRVFDQMLSIGTLPNEATITAVARLAAAKGDGDYAFGLVKGMDKYNVLPRLRTCDPALFCFCEKLEAEKAYEVEEHMGMVGVSLEEPEIAALLKVSAETGNGERVYGYLHKLRNVVRCVGESTAKIIEDWFLGGVACELGEVNWDSGGVKEAVLRNGGGWHGQGWIGKGVWDVRRANADMSSSQCCSCGERLVCVDIDCGETQRFAESVAALAMEREVKSNFSEFQDWLDKHAEYEAIVDGANIGLYQQNFADGGFSLSQLDAVVKELYNKSGEKWPLVVMHNRRFRGLVENPSHRKLIEEWMDKGILYATPSGSNDDWYWLYAAVKLKCLLITNDEMRDHIFELLGSSFFLKWKDRHQVRYTFVKGNLKLQMPPPYSSVIQESEIGSWHVPVADDSCPEPARTWLCITRPSVSKASGEVSHNLETSQNGGVCRNLESPDSCAAEFASHNEKTTVVTGKRKERSPSPSQLNLSSA</sequence>
<keyword evidence="9" id="KW-0378">Hydrolase</keyword>
<keyword evidence="6" id="KW-0540">Nuclease</keyword>
<evidence type="ECO:0000256" key="5">
    <source>
        <dbReference type="ARBA" id="ARBA00022694"/>
    </source>
</evidence>
<dbReference type="FunFam" id="3.40.50.11980:FF:000002">
    <property type="entry name" value="Proteinaceous RNase P 2"/>
    <property type="match status" value="1"/>
</dbReference>
<feature type="domain" description="PRORP" evidence="14">
    <location>
        <begin position="366"/>
        <end position="591"/>
    </location>
</feature>
<feature type="domain" description="PROP1-like PPR" evidence="15">
    <location>
        <begin position="114"/>
        <end position="320"/>
    </location>
</feature>
<dbReference type="PANTHER" id="PTHR13547">
    <property type="match status" value="1"/>
</dbReference>
<keyword evidence="12" id="KW-0464">Manganese</keyword>
<accession>A0A6J5VBE2</accession>
<gene>
    <name evidence="16" type="ORF">CURHAP_LOCUS37443</name>
</gene>
<evidence type="ECO:0000256" key="2">
    <source>
        <dbReference type="ARBA" id="ARBA00001946"/>
    </source>
</evidence>
<organism evidence="16 17">
    <name type="scientific">Prunus armeniaca</name>
    <name type="common">Apricot</name>
    <name type="synonym">Armeniaca vulgaris</name>
    <dbReference type="NCBI Taxonomy" id="36596"/>
    <lineage>
        <taxon>Eukaryota</taxon>
        <taxon>Viridiplantae</taxon>
        <taxon>Streptophyta</taxon>
        <taxon>Embryophyta</taxon>
        <taxon>Tracheophyta</taxon>
        <taxon>Spermatophyta</taxon>
        <taxon>Magnoliopsida</taxon>
        <taxon>eudicotyledons</taxon>
        <taxon>Gunneridae</taxon>
        <taxon>Pentapetalae</taxon>
        <taxon>rosids</taxon>
        <taxon>fabids</taxon>
        <taxon>Rosales</taxon>
        <taxon>Rosaceae</taxon>
        <taxon>Amygdaloideae</taxon>
        <taxon>Amygdaleae</taxon>
        <taxon>Prunus</taxon>
    </lineage>
</organism>
<dbReference type="EC" id="3.1.26.5" evidence="4"/>
<evidence type="ECO:0000256" key="9">
    <source>
        <dbReference type="ARBA" id="ARBA00022801"/>
    </source>
</evidence>
<dbReference type="Proteomes" id="UP000507222">
    <property type="component" value="Unassembled WGS sequence"/>
</dbReference>
<reference evidence="16 17" key="1">
    <citation type="submission" date="2020-05" db="EMBL/GenBank/DDBJ databases">
        <authorList>
            <person name="Campoy J."/>
            <person name="Schneeberger K."/>
            <person name="Spophaly S."/>
        </authorList>
    </citation>
    <scope>NUCLEOTIDE SEQUENCE [LARGE SCALE GENOMIC DNA]</scope>
    <source>
        <strain evidence="16">PruArmRojPasFocal</strain>
    </source>
</reference>
<evidence type="ECO:0000313" key="17">
    <source>
        <dbReference type="Proteomes" id="UP000507222"/>
    </source>
</evidence>
<dbReference type="GO" id="GO:0046872">
    <property type="term" value="F:metal ion binding"/>
    <property type="evidence" value="ECO:0007669"/>
    <property type="project" value="UniProtKB-KW"/>
</dbReference>
<evidence type="ECO:0000256" key="3">
    <source>
        <dbReference type="ARBA" id="ARBA00007626"/>
    </source>
</evidence>
<dbReference type="Gene3D" id="1.25.40.10">
    <property type="entry name" value="Tetratricopeptide repeat domain"/>
    <property type="match status" value="1"/>
</dbReference>
<dbReference type="Gene3D" id="3.40.50.11980">
    <property type="match status" value="1"/>
</dbReference>